<keyword evidence="1" id="KW-1133">Transmembrane helix</keyword>
<gene>
    <name evidence="2" type="ORF">SAMN05443575_2370</name>
</gene>
<sequence length="60" mass="6561">MVLSPERIAAVARPHHYYHHTHGHGGGFFAIVVVGLMLLAIAAFVGWTKIGARRRPPFGD</sequence>
<dbReference type="RefSeq" id="WP_073390412.1">
    <property type="nucleotide sequence ID" value="NZ_FQVU01000003.1"/>
</dbReference>
<dbReference type="Proteomes" id="UP000186132">
    <property type="component" value="Unassembled WGS sequence"/>
</dbReference>
<dbReference type="AlphaFoldDB" id="A0A1M5L6P0"/>
<feature type="transmembrane region" description="Helical" evidence="1">
    <location>
        <begin position="27"/>
        <end position="47"/>
    </location>
</feature>
<evidence type="ECO:0000256" key="1">
    <source>
        <dbReference type="SAM" id="Phobius"/>
    </source>
</evidence>
<keyword evidence="1" id="KW-0472">Membrane</keyword>
<reference evidence="2 3" key="1">
    <citation type="submission" date="2016-11" db="EMBL/GenBank/DDBJ databases">
        <authorList>
            <person name="Jaros S."/>
            <person name="Januszkiewicz K."/>
            <person name="Wedrychowicz H."/>
        </authorList>
    </citation>
    <scope>NUCLEOTIDE SEQUENCE [LARGE SCALE GENOMIC DNA]</scope>
    <source>
        <strain evidence="2 3">DSM 45627</strain>
    </source>
</reference>
<name>A0A1M5L6P0_9ACTN</name>
<protein>
    <submittedName>
        <fullName evidence="2">Uncharacterized protein</fullName>
    </submittedName>
</protein>
<keyword evidence="1" id="KW-0812">Transmembrane</keyword>
<evidence type="ECO:0000313" key="2">
    <source>
        <dbReference type="EMBL" id="SHG60772.1"/>
    </source>
</evidence>
<dbReference type="EMBL" id="FQVU01000003">
    <property type="protein sequence ID" value="SHG60772.1"/>
    <property type="molecule type" value="Genomic_DNA"/>
</dbReference>
<accession>A0A1M5L6P0</accession>
<organism evidence="2 3">
    <name type="scientific">Jatrophihabitans endophyticus</name>
    <dbReference type="NCBI Taxonomy" id="1206085"/>
    <lineage>
        <taxon>Bacteria</taxon>
        <taxon>Bacillati</taxon>
        <taxon>Actinomycetota</taxon>
        <taxon>Actinomycetes</taxon>
        <taxon>Jatrophihabitantales</taxon>
        <taxon>Jatrophihabitantaceae</taxon>
        <taxon>Jatrophihabitans</taxon>
    </lineage>
</organism>
<proteinExistence type="predicted"/>
<keyword evidence="3" id="KW-1185">Reference proteome</keyword>
<evidence type="ECO:0000313" key="3">
    <source>
        <dbReference type="Proteomes" id="UP000186132"/>
    </source>
</evidence>